<reference evidence="2 4" key="2">
    <citation type="submission" date="2018-11" db="EMBL/GenBank/DDBJ databases">
        <authorList>
            <consortium name="Pathogen Informatics"/>
        </authorList>
    </citation>
    <scope>NUCLEOTIDE SEQUENCE [LARGE SCALE GENOMIC DNA]</scope>
</reference>
<proteinExistence type="predicted"/>
<dbReference type="WBParaSite" id="DME_0000760801-mRNA-1">
    <property type="protein sequence ID" value="DME_0000760801-mRNA-1"/>
    <property type="gene ID" value="DME_0000760801"/>
</dbReference>
<sequence length="269" mass="31259">MKYESELTPKKNRLGILFNEVILSHKTDLPVDKSFIRINTRDSSDLSGYYHRNGTIRIAIIGNSYSRSSLYMLNKILGDNIEIIQVFCHIKCFGFWSNLSNFCKKFMSDTLEKLRVLKPHLLFLISTAYDANRFQSLLDTYSSLAERIIINYPFPILMRGSKNITATITRKLLLSYSINDIYIKYEEFWETFKDIFHILNSMKCYKCIRVYPHKMLCNNTVKSGFARFSAAVSFSTSAPRKRLLVVAKKKNGLSQVVQKKYKRETTGLM</sequence>
<dbReference type="Proteomes" id="UP000038040">
    <property type="component" value="Unplaced"/>
</dbReference>
<gene>
    <name evidence="2" type="ORF">DME_LOCUS1875</name>
</gene>
<reference evidence="5" key="1">
    <citation type="submission" date="2017-02" db="UniProtKB">
        <authorList>
            <consortium name="WormBaseParasite"/>
        </authorList>
    </citation>
    <scope>IDENTIFICATION</scope>
</reference>
<evidence type="ECO:0000313" key="5">
    <source>
        <dbReference type="WBParaSite" id="DME_0000760801-mRNA-1"/>
    </source>
</evidence>
<protein>
    <submittedName>
        <fullName evidence="5">SGNH domain-containing protein</fullName>
    </submittedName>
</protein>
<dbReference type="Proteomes" id="UP000274756">
    <property type="component" value="Unassembled WGS sequence"/>
</dbReference>
<dbReference type="Pfam" id="PF19040">
    <property type="entry name" value="SGNH"/>
    <property type="match status" value="1"/>
</dbReference>
<keyword evidence="4" id="KW-1185">Reference proteome</keyword>
<dbReference type="InterPro" id="IPR043968">
    <property type="entry name" value="SGNH"/>
</dbReference>
<dbReference type="AlphaFoldDB" id="A0A0N4UJ02"/>
<organism evidence="3 5">
    <name type="scientific">Dracunculus medinensis</name>
    <name type="common">Guinea worm</name>
    <dbReference type="NCBI Taxonomy" id="318479"/>
    <lineage>
        <taxon>Eukaryota</taxon>
        <taxon>Metazoa</taxon>
        <taxon>Ecdysozoa</taxon>
        <taxon>Nematoda</taxon>
        <taxon>Chromadorea</taxon>
        <taxon>Rhabditida</taxon>
        <taxon>Spirurina</taxon>
        <taxon>Dracunculoidea</taxon>
        <taxon>Dracunculidae</taxon>
        <taxon>Dracunculus</taxon>
    </lineage>
</organism>
<feature type="domain" description="SGNH" evidence="1">
    <location>
        <begin position="55"/>
        <end position="220"/>
    </location>
</feature>
<evidence type="ECO:0000259" key="1">
    <source>
        <dbReference type="Pfam" id="PF19040"/>
    </source>
</evidence>
<evidence type="ECO:0000313" key="2">
    <source>
        <dbReference type="EMBL" id="VDN51902.1"/>
    </source>
</evidence>
<dbReference type="EMBL" id="UYYG01000035">
    <property type="protein sequence ID" value="VDN51902.1"/>
    <property type="molecule type" value="Genomic_DNA"/>
</dbReference>
<accession>A0A0N4UJ02</accession>
<name>A0A0N4UJ02_DRAME</name>
<evidence type="ECO:0000313" key="3">
    <source>
        <dbReference type="Proteomes" id="UP000038040"/>
    </source>
</evidence>
<evidence type="ECO:0000313" key="4">
    <source>
        <dbReference type="Proteomes" id="UP000274756"/>
    </source>
</evidence>